<organism evidence="2 3">
    <name type="scientific">Euroglyphus maynei</name>
    <name type="common">Mayne's house dust mite</name>
    <dbReference type="NCBI Taxonomy" id="6958"/>
    <lineage>
        <taxon>Eukaryota</taxon>
        <taxon>Metazoa</taxon>
        <taxon>Ecdysozoa</taxon>
        <taxon>Arthropoda</taxon>
        <taxon>Chelicerata</taxon>
        <taxon>Arachnida</taxon>
        <taxon>Acari</taxon>
        <taxon>Acariformes</taxon>
        <taxon>Sarcoptiformes</taxon>
        <taxon>Astigmata</taxon>
        <taxon>Psoroptidia</taxon>
        <taxon>Analgoidea</taxon>
        <taxon>Pyroglyphidae</taxon>
        <taxon>Pyroglyphinae</taxon>
        <taxon>Euroglyphus</taxon>
    </lineage>
</organism>
<dbReference type="AlphaFoldDB" id="A0A1Y3B4B0"/>
<dbReference type="EMBL" id="MUJZ01044015">
    <property type="protein sequence ID" value="OTF75037.1"/>
    <property type="molecule type" value="Genomic_DNA"/>
</dbReference>
<keyword evidence="3" id="KW-1185">Reference proteome</keyword>
<evidence type="ECO:0000313" key="3">
    <source>
        <dbReference type="Proteomes" id="UP000194236"/>
    </source>
</evidence>
<sequence length="68" mass="7732">MYNQISSNQWFCDDDKVLTEFPDKGVLQTMIVGTIVEPRLLRADRFTDDKDDEDDIGGACGNDNRGYL</sequence>
<proteinExistence type="predicted"/>
<evidence type="ECO:0000256" key="1">
    <source>
        <dbReference type="SAM" id="MobiDB-lite"/>
    </source>
</evidence>
<comment type="caution">
    <text evidence="2">The sequence shown here is derived from an EMBL/GenBank/DDBJ whole genome shotgun (WGS) entry which is preliminary data.</text>
</comment>
<dbReference type="Proteomes" id="UP000194236">
    <property type="component" value="Unassembled WGS sequence"/>
</dbReference>
<gene>
    <name evidence="2" type="ORF">BLA29_003830</name>
</gene>
<feature type="region of interest" description="Disordered" evidence="1">
    <location>
        <begin position="47"/>
        <end position="68"/>
    </location>
</feature>
<accession>A0A1Y3B4B0</accession>
<reference evidence="2 3" key="1">
    <citation type="submission" date="2017-03" db="EMBL/GenBank/DDBJ databases">
        <title>Genome Survey of Euroglyphus maynei.</title>
        <authorList>
            <person name="Arlian L.G."/>
            <person name="Morgan M.S."/>
            <person name="Rider S.D."/>
        </authorList>
    </citation>
    <scope>NUCLEOTIDE SEQUENCE [LARGE SCALE GENOMIC DNA]</scope>
    <source>
        <strain evidence="2">Arlian Lab</strain>
        <tissue evidence="2">Whole body</tissue>
    </source>
</reference>
<evidence type="ECO:0000313" key="2">
    <source>
        <dbReference type="EMBL" id="OTF75037.1"/>
    </source>
</evidence>
<name>A0A1Y3B4B0_EURMA</name>
<protein>
    <submittedName>
        <fullName evidence="2">Uncharacterized protein</fullName>
    </submittedName>
</protein>